<reference evidence="1 2" key="1">
    <citation type="submission" date="2023-11" db="EMBL/GenBank/DDBJ databases">
        <title>Lentzea sokolovensis, sp. nov., Lentzea kristufkii, sp. nov., and Lentzea miocenensis, sp. nov., rare actinobacteria from Sokolov Coal Basin, Miocene lacustrine sediment, Czech Republic.</title>
        <authorList>
            <person name="Lara A."/>
            <person name="Kotroba L."/>
            <person name="Nouioui I."/>
            <person name="Neumann-Schaal M."/>
            <person name="Mast Y."/>
            <person name="Chronakova A."/>
        </authorList>
    </citation>
    <scope>NUCLEOTIDE SEQUENCE [LARGE SCALE GENOMIC DNA]</scope>
    <source>
        <strain evidence="1 2">BCCO 10_0798</strain>
    </source>
</reference>
<proteinExistence type="predicted"/>
<sequence length="202" mass="22135">MFDRFTALYPLDAGEASPPATIAPLRQVPGLAELVTMAAGLSFGDGILRVFTDDEARRAQSLANAMWPEWAPRIRPFAQDWLGRLYALDLHRNALLLLLDSAVGDVYELDCVIPDLLDEYMVDDPGTFLAQHLFGAWRALHPERTPAGACVGFRTPVFLGGAEAVENLEVVDEEVYWSVHGQLWAKVKDLPAGTSISGVEIS</sequence>
<evidence type="ECO:0008006" key="3">
    <source>
        <dbReference type="Google" id="ProtNLM"/>
    </source>
</evidence>
<protein>
    <recommendedName>
        <fullName evidence="3">T6SS immunity protein Tdi1 C-terminal domain-containing protein</fullName>
    </recommendedName>
</protein>
<organism evidence="1 2">
    <name type="scientific">Lentzea kristufekii</name>
    <dbReference type="NCBI Taxonomy" id="3095430"/>
    <lineage>
        <taxon>Bacteria</taxon>
        <taxon>Bacillati</taxon>
        <taxon>Actinomycetota</taxon>
        <taxon>Actinomycetes</taxon>
        <taxon>Pseudonocardiales</taxon>
        <taxon>Pseudonocardiaceae</taxon>
        <taxon>Lentzea</taxon>
    </lineage>
</organism>
<keyword evidence="2" id="KW-1185">Reference proteome</keyword>
<dbReference type="RefSeq" id="WP_319988861.1">
    <property type="nucleotide sequence ID" value="NZ_JAXAVV010000026.1"/>
</dbReference>
<evidence type="ECO:0000313" key="2">
    <source>
        <dbReference type="Proteomes" id="UP001271792"/>
    </source>
</evidence>
<dbReference type="EMBL" id="JAXAVV010000026">
    <property type="protein sequence ID" value="MDX8055101.1"/>
    <property type="molecule type" value="Genomic_DNA"/>
</dbReference>
<evidence type="ECO:0000313" key="1">
    <source>
        <dbReference type="EMBL" id="MDX8055101.1"/>
    </source>
</evidence>
<accession>A0ABU4U3E7</accession>
<name>A0ABU4U3E7_9PSEU</name>
<comment type="caution">
    <text evidence="1">The sequence shown here is derived from an EMBL/GenBank/DDBJ whole genome shotgun (WGS) entry which is preliminary data.</text>
</comment>
<dbReference type="Proteomes" id="UP001271792">
    <property type="component" value="Unassembled WGS sequence"/>
</dbReference>
<gene>
    <name evidence="1" type="ORF">SK571_37500</name>
</gene>